<dbReference type="InterPro" id="IPR003676">
    <property type="entry name" value="SAUR_fam"/>
</dbReference>
<dbReference type="AlphaFoldDB" id="W9QBF4"/>
<sequence>MCTEKYHVRGEERTAGLLMLRLLIRKLQRGLSFSAAAGGEDHEDRETSTSSTAAVPDDVKEGHFAVFAVKGGERKRFVVKLEFLNSPAFLGLLEQAEEEYGFEQTGTLVVPCKPEELHKILSMIEEC</sequence>
<accession>W9QBF4</accession>
<dbReference type="OrthoDB" id="1930622at2759"/>
<evidence type="ECO:0000256" key="1">
    <source>
        <dbReference type="ARBA" id="ARBA00006974"/>
    </source>
</evidence>
<proteinExistence type="inferred from homology"/>
<evidence type="ECO:0000313" key="4">
    <source>
        <dbReference type="Proteomes" id="UP000030645"/>
    </source>
</evidence>
<dbReference type="KEGG" id="mnt:21385750"/>
<dbReference type="STRING" id="981085.W9QBF4"/>
<organism evidence="3 4">
    <name type="scientific">Morus notabilis</name>
    <dbReference type="NCBI Taxonomy" id="981085"/>
    <lineage>
        <taxon>Eukaryota</taxon>
        <taxon>Viridiplantae</taxon>
        <taxon>Streptophyta</taxon>
        <taxon>Embryophyta</taxon>
        <taxon>Tracheophyta</taxon>
        <taxon>Spermatophyta</taxon>
        <taxon>Magnoliopsida</taxon>
        <taxon>eudicotyledons</taxon>
        <taxon>Gunneridae</taxon>
        <taxon>Pentapetalae</taxon>
        <taxon>rosids</taxon>
        <taxon>fabids</taxon>
        <taxon>Rosales</taxon>
        <taxon>Moraceae</taxon>
        <taxon>Moreae</taxon>
        <taxon>Morus</taxon>
    </lineage>
</organism>
<reference evidence="4" key="1">
    <citation type="submission" date="2013-01" db="EMBL/GenBank/DDBJ databases">
        <title>Draft Genome Sequence of a Mulberry Tree, Morus notabilis C.K. Schneid.</title>
        <authorList>
            <person name="He N."/>
            <person name="Zhao S."/>
        </authorList>
    </citation>
    <scope>NUCLEOTIDE SEQUENCE</scope>
</reference>
<feature type="region of interest" description="Disordered" evidence="2">
    <location>
        <begin position="35"/>
        <end position="55"/>
    </location>
</feature>
<dbReference type="GO" id="GO:0009733">
    <property type="term" value="P:response to auxin"/>
    <property type="evidence" value="ECO:0007669"/>
    <property type="project" value="InterPro"/>
</dbReference>
<dbReference type="EMBL" id="KE343295">
    <property type="protein sequence ID" value="EXB22446.1"/>
    <property type="molecule type" value="Genomic_DNA"/>
</dbReference>
<name>W9QBF4_9ROSA</name>
<dbReference type="Pfam" id="PF02519">
    <property type="entry name" value="Auxin_inducible"/>
    <property type="match status" value="1"/>
</dbReference>
<gene>
    <name evidence="3" type="ORF">L484_002171</name>
</gene>
<dbReference type="PANTHER" id="PTHR31374">
    <property type="entry name" value="AUXIN-INDUCED PROTEIN-LIKE-RELATED"/>
    <property type="match status" value="1"/>
</dbReference>
<keyword evidence="4" id="KW-1185">Reference proteome</keyword>
<protein>
    <submittedName>
        <fullName evidence="3">Uncharacterized protein</fullName>
    </submittedName>
</protein>
<dbReference type="Proteomes" id="UP000030645">
    <property type="component" value="Unassembled WGS sequence"/>
</dbReference>
<evidence type="ECO:0000313" key="3">
    <source>
        <dbReference type="EMBL" id="EXB22446.1"/>
    </source>
</evidence>
<evidence type="ECO:0000256" key="2">
    <source>
        <dbReference type="SAM" id="MobiDB-lite"/>
    </source>
</evidence>
<comment type="similarity">
    <text evidence="1">Belongs to the ARG7 family.</text>
</comment>
<dbReference type="PANTHER" id="PTHR31374:SF19">
    <property type="entry name" value="F8A24.8 PROTEIN"/>
    <property type="match status" value="1"/>
</dbReference>
<dbReference type="eggNOG" id="ENOG502S6EU">
    <property type="taxonomic scope" value="Eukaryota"/>
</dbReference>